<dbReference type="Proteomes" id="UP000569903">
    <property type="component" value="Unassembled WGS sequence"/>
</dbReference>
<gene>
    <name evidence="1" type="ORF">HB850_16490</name>
</gene>
<comment type="caution">
    <text evidence="1">The sequence shown here is derived from an EMBL/GenBank/DDBJ whole genome shotgun (WGS) entry which is preliminary data.</text>
</comment>
<accession>A0A841Z3A8</accession>
<dbReference type="RefSeq" id="WP_185390440.1">
    <property type="nucleotide sequence ID" value="NZ_JAARQN010000026.1"/>
</dbReference>
<name>A0A841Z3A8_9LIST</name>
<protein>
    <submittedName>
        <fullName evidence="1">Uncharacterized protein</fullName>
    </submittedName>
</protein>
<evidence type="ECO:0000313" key="2">
    <source>
        <dbReference type="Proteomes" id="UP000569903"/>
    </source>
</evidence>
<reference evidence="1 2" key="1">
    <citation type="submission" date="2020-03" db="EMBL/GenBank/DDBJ databases">
        <title>Soil Listeria distribution.</title>
        <authorList>
            <person name="Liao J."/>
            <person name="Wiedmann M."/>
        </authorList>
    </citation>
    <scope>NUCLEOTIDE SEQUENCE [LARGE SCALE GENOMIC DNA]</scope>
    <source>
        <strain evidence="1 2">FSL L7-1614</strain>
    </source>
</reference>
<evidence type="ECO:0000313" key="1">
    <source>
        <dbReference type="EMBL" id="MBC1459337.1"/>
    </source>
</evidence>
<dbReference type="AlphaFoldDB" id="A0A841Z3A8"/>
<dbReference type="EMBL" id="JAARQN010000026">
    <property type="protein sequence ID" value="MBC1459337.1"/>
    <property type="molecule type" value="Genomic_DNA"/>
</dbReference>
<proteinExistence type="predicted"/>
<organism evidence="1 2">
    <name type="scientific">Listeria newyorkensis</name>
    <dbReference type="NCBI Taxonomy" id="1497681"/>
    <lineage>
        <taxon>Bacteria</taxon>
        <taxon>Bacillati</taxon>
        <taxon>Bacillota</taxon>
        <taxon>Bacilli</taxon>
        <taxon>Bacillales</taxon>
        <taxon>Listeriaceae</taxon>
        <taxon>Listeria</taxon>
    </lineage>
</organism>
<sequence>MISAVIDETAIEINKIVRPMLKNKKVQLGDLQGTLKTITEEIKDKSGLNAKWVREEQSFYNGEITLRAKGHDICTYCIKYDLEQNLFIATEVL</sequence>